<evidence type="ECO:0000259" key="1">
    <source>
        <dbReference type="Pfam" id="PF09313"/>
    </source>
</evidence>
<dbReference type="RefSeq" id="WP_008804152.1">
    <property type="nucleotide sequence ID" value="NZ_AP024592.1"/>
</dbReference>
<reference evidence="3 6" key="2">
    <citation type="submission" date="2020-08" db="EMBL/GenBank/DDBJ databases">
        <title>Complete genome sequence of Klebsiella pneumoniae KP2757.</title>
        <authorList>
            <person name="Zhang X."/>
        </authorList>
    </citation>
    <scope>NUCLEOTIDE SEQUENCE [LARGE SCALE GENOMIC DNA]</scope>
    <source>
        <strain evidence="3 6">KP2757</strain>
    </source>
</reference>
<organism evidence="4 5">
    <name type="scientific">Klebsiella variicola</name>
    <dbReference type="NCBI Taxonomy" id="244366"/>
    <lineage>
        <taxon>Bacteria</taxon>
        <taxon>Pseudomonadati</taxon>
        <taxon>Pseudomonadota</taxon>
        <taxon>Gammaproteobacteria</taxon>
        <taxon>Enterobacterales</taxon>
        <taxon>Enterobacteriaceae</taxon>
        <taxon>Klebsiella/Raoultella group</taxon>
        <taxon>Klebsiella</taxon>
        <taxon>Klebsiella pneumoniae complex</taxon>
    </lineage>
</organism>
<dbReference type="Proteomes" id="UP000789617">
    <property type="component" value="Unassembled WGS sequence"/>
</dbReference>
<evidence type="ECO:0000313" key="5">
    <source>
        <dbReference type="Proteomes" id="UP000254545"/>
    </source>
</evidence>
<sequence>MQRIIIPTHYVHTRSTPLWTRETAPASIWRRHLDAGTRQGVYPRLSVMQGAIRYLGYADETSPEPVETLTIEAGQFGVFPPEKWHCIEALSEDTVFNVDFYVDPKILIEG</sequence>
<dbReference type="InterPro" id="IPR014510">
    <property type="entry name" value="Tellurite-R_YeaR"/>
</dbReference>
<evidence type="ECO:0000313" key="4">
    <source>
        <dbReference type="EMBL" id="STS91838.1"/>
    </source>
</evidence>
<dbReference type="PIRSF" id="PIRSF020632">
    <property type="entry name" value="YeaR"/>
    <property type="match status" value="1"/>
</dbReference>
<reference evidence="4 5" key="1">
    <citation type="submission" date="2018-06" db="EMBL/GenBank/DDBJ databases">
        <authorList>
            <consortium name="Pathogen Informatics"/>
            <person name="Doyle S."/>
        </authorList>
    </citation>
    <scope>NUCLEOTIDE SEQUENCE [LARGE SCALE GENOMIC DNA]</scope>
    <source>
        <strain evidence="4 5">NCTC9177</strain>
    </source>
</reference>
<reference evidence="2" key="3">
    <citation type="submission" date="2022-05" db="EMBL/GenBank/DDBJ databases">
        <authorList>
            <person name="Alioto T."/>
            <person name="Alioto T."/>
            <person name="Gomez Garrido J."/>
        </authorList>
    </citation>
    <scope>NUCLEOTIDE SEQUENCE</scope>
    <source>
        <strain evidence="2">0</strain>
    </source>
</reference>
<dbReference type="SUPFAM" id="SSF51197">
    <property type="entry name" value="Clavaminate synthase-like"/>
    <property type="match status" value="1"/>
</dbReference>
<accession>A0A0B7G2S6</accession>
<dbReference type="GeneID" id="93272336"/>
<evidence type="ECO:0000313" key="2">
    <source>
        <dbReference type="EMBL" id="CAH5935480.1"/>
    </source>
</evidence>
<dbReference type="InterPro" id="IPR014710">
    <property type="entry name" value="RmlC-like_jellyroll"/>
</dbReference>
<evidence type="ECO:0000313" key="6">
    <source>
        <dbReference type="Proteomes" id="UP000516181"/>
    </source>
</evidence>
<evidence type="ECO:0000313" key="3">
    <source>
        <dbReference type="EMBL" id="QNP26456.1"/>
    </source>
</evidence>
<dbReference type="Pfam" id="PF09313">
    <property type="entry name" value="TehB-like"/>
    <property type="match status" value="1"/>
</dbReference>
<dbReference type="EMBL" id="CP060807">
    <property type="protein sequence ID" value="QNP26456.1"/>
    <property type="molecule type" value="Genomic_DNA"/>
</dbReference>
<dbReference type="KEGG" id="kvq:SP68_06170"/>
<dbReference type="Proteomes" id="UP000254545">
    <property type="component" value="Unassembled WGS sequence"/>
</dbReference>
<dbReference type="Gene3D" id="2.60.120.10">
    <property type="entry name" value="Jelly Rolls"/>
    <property type="match status" value="1"/>
</dbReference>
<protein>
    <submittedName>
        <fullName evidence="3">DUF1971 domain-containing protein</fullName>
    </submittedName>
    <submittedName>
        <fullName evidence="4">Putative tellurite resistance protein</fullName>
    </submittedName>
</protein>
<dbReference type="InterPro" id="IPR015392">
    <property type="entry name" value="TehB/YeaR-like_dom"/>
</dbReference>
<dbReference type="EMBL" id="UGKR01000003">
    <property type="protein sequence ID" value="STS91838.1"/>
    <property type="molecule type" value="Genomic_DNA"/>
</dbReference>
<dbReference type="Proteomes" id="UP000516181">
    <property type="component" value="Chromosome"/>
</dbReference>
<name>A0A0B7G2S6_KLEVA</name>
<evidence type="ECO:0000313" key="7">
    <source>
        <dbReference type="Proteomes" id="UP000789617"/>
    </source>
</evidence>
<gene>
    <name evidence="4" type="primary">yeaR_2</name>
    <name evidence="2" type="ORF">AN2335V1_0056</name>
    <name evidence="3" type="ORF">IAP99_08905</name>
    <name evidence="4" type="ORF">NCTC9177_05763</name>
</gene>
<dbReference type="OMA" id="ASIWKRH"/>
<dbReference type="EMBL" id="CAJOXS020000001">
    <property type="protein sequence ID" value="CAH5935480.1"/>
    <property type="molecule type" value="Genomic_DNA"/>
</dbReference>
<keyword evidence="7" id="KW-1185">Reference proteome</keyword>
<feature type="domain" description="TehB/YeaR-like" evidence="1">
    <location>
        <begin position="14"/>
        <end position="98"/>
    </location>
</feature>
<proteinExistence type="predicted"/>
<dbReference type="AlphaFoldDB" id="A0A0B7G2S6"/>